<accession>B9D027</accession>
<keyword evidence="3" id="KW-1185">Reference proteome</keyword>
<feature type="transmembrane region" description="Helical" evidence="1">
    <location>
        <begin position="62"/>
        <end position="82"/>
    </location>
</feature>
<keyword evidence="1" id="KW-0812">Transmembrane</keyword>
<sequence>MVKFAYFGKIRLRRRTLNLTRLRSKCMEFVKFNDVKRRFMSELYIFVYELCALINENLKKNFYFQAGLFLVVVFLGFLAFWLQD</sequence>
<protein>
    <submittedName>
        <fullName evidence="2">Uncharacterized protein</fullName>
    </submittedName>
</protein>
<proteinExistence type="predicted"/>
<organism evidence="2 3">
    <name type="scientific">Campylobacter rectus RM3267</name>
    <dbReference type="NCBI Taxonomy" id="553218"/>
    <lineage>
        <taxon>Bacteria</taxon>
        <taxon>Pseudomonadati</taxon>
        <taxon>Campylobacterota</taxon>
        <taxon>Epsilonproteobacteria</taxon>
        <taxon>Campylobacterales</taxon>
        <taxon>Campylobacteraceae</taxon>
        <taxon>Campylobacter</taxon>
    </lineage>
</organism>
<evidence type="ECO:0000313" key="2">
    <source>
        <dbReference type="EMBL" id="EEF14661.1"/>
    </source>
</evidence>
<evidence type="ECO:0000313" key="3">
    <source>
        <dbReference type="Proteomes" id="UP000003082"/>
    </source>
</evidence>
<dbReference type="AlphaFoldDB" id="B9D027"/>
<keyword evidence="1" id="KW-0472">Membrane</keyword>
<dbReference type="eggNOG" id="ENOG5031C1Q">
    <property type="taxonomic scope" value="Bacteria"/>
</dbReference>
<reference evidence="2 3" key="1">
    <citation type="submission" date="2008-08" db="EMBL/GenBank/DDBJ databases">
        <authorList>
            <person name="Madupu R."/>
            <person name="Durkin A.S."/>
            <person name="Torralba M."/>
            <person name="Methe B."/>
            <person name="Sutton G.G."/>
            <person name="Strausberg R.L."/>
            <person name="Nelson K.E."/>
        </authorList>
    </citation>
    <scope>NUCLEOTIDE SEQUENCE [LARGE SCALE GENOMIC DNA]</scope>
    <source>
        <strain evidence="2 3">RM3267</strain>
    </source>
</reference>
<comment type="caution">
    <text evidence="2">The sequence shown here is derived from an EMBL/GenBank/DDBJ whole genome shotgun (WGS) entry which is preliminary data.</text>
</comment>
<evidence type="ECO:0000256" key="1">
    <source>
        <dbReference type="SAM" id="Phobius"/>
    </source>
</evidence>
<dbReference type="EMBL" id="ACFU01000005">
    <property type="protein sequence ID" value="EEF14661.1"/>
    <property type="molecule type" value="Genomic_DNA"/>
</dbReference>
<keyword evidence="1" id="KW-1133">Transmembrane helix</keyword>
<name>B9D027_CAMRE</name>
<dbReference type="Proteomes" id="UP000003082">
    <property type="component" value="Unassembled WGS sequence"/>
</dbReference>
<gene>
    <name evidence="2" type="ORF">CAMRE0001_1341</name>
</gene>